<dbReference type="OrthoDB" id="1692986at2"/>
<comment type="caution">
    <text evidence="1">The sequence shown here is derived from an EMBL/GenBank/DDBJ whole genome shotgun (WGS) entry which is preliminary data.</text>
</comment>
<evidence type="ECO:0000313" key="1">
    <source>
        <dbReference type="EMBL" id="KWZ77628.1"/>
    </source>
</evidence>
<dbReference type="EMBL" id="LRPM01000047">
    <property type="protein sequence ID" value="KWZ77628.1"/>
    <property type="molecule type" value="Genomic_DNA"/>
</dbReference>
<dbReference type="SUPFAM" id="SSF109998">
    <property type="entry name" value="Triger factor/SurA peptide-binding domain-like"/>
    <property type="match status" value="1"/>
</dbReference>
<dbReference type="PATRIC" id="fig|33036.3.peg.1270"/>
<protein>
    <recommendedName>
        <fullName evidence="3">PpiC domain-containing protein</fullName>
    </recommendedName>
</protein>
<dbReference type="AlphaFoldDB" id="A0A133KDI2"/>
<dbReference type="PANTHER" id="PTHR47245:SF2">
    <property type="entry name" value="PEPTIDYL-PROLYL CIS-TRANS ISOMERASE HP_0175-RELATED"/>
    <property type="match status" value="1"/>
</dbReference>
<gene>
    <name evidence="1" type="ORF">HMPREF3200_01282</name>
</gene>
<dbReference type="STRING" id="33036.HMPREF3200_01282"/>
<dbReference type="Proteomes" id="UP000070383">
    <property type="component" value="Unassembled WGS sequence"/>
</dbReference>
<dbReference type="PANTHER" id="PTHR47245">
    <property type="entry name" value="PEPTIDYLPROLYL ISOMERASE"/>
    <property type="match status" value="1"/>
</dbReference>
<dbReference type="PROSITE" id="PS51257">
    <property type="entry name" value="PROKAR_LIPOPROTEIN"/>
    <property type="match status" value="1"/>
</dbReference>
<sequence>MKITKKKLIKTTSKGLVLAIFSIILLTSCSKTNSYNDNVIASVNNKTISKDLYSKELKFYQSYYSKVYGENFLNEKNDRGKTNDEVLREDLVDSMIKDQVMLNNLEKHKIKLDDNKSNELKKLISDKLNGDDSLKANIKALGVNENTFNDIIYNDSIRKAHYELFLKINKIKDSDVLEFYKKNKYLQKLYKYNALVFEDEQEAKIIRDSIKDTNDFKSYINKSVRNFSVINSDFVYNKDELLSLSKLKNKDKVSDIIKYKNKYYILMINSFNENENELLLRAKDIYLENSYETYLDKLVKESNIKLFV</sequence>
<dbReference type="InterPro" id="IPR050245">
    <property type="entry name" value="PrsA_foldase"/>
</dbReference>
<keyword evidence="2" id="KW-1185">Reference proteome</keyword>
<evidence type="ECO:0000313" key="2">
    <source>
        <dbReference type="Proteomes" id="UP000070383"/>
    </source>
</evidence>
<dbReference type="InterPro" id="IPR027304">
    <property type="entry name" value="Trigger_fact/SurA_dom_sf"/>
</dbReference>
<proteinExistence type="predicted"/>
<accession>A0A133KDI2</accession>
<name>A0A133KDI2_9FIRM</name>
<dbReference type="Gene3D" id="1.10.4030.10">
    <property type="entry name" value="Porin chaperone SurA, peptide-binding domain"/>
    <property type="match status" value="1"/>
</dbReference>
<dbReference type="RefSeq" id="WP_060929558.1">
    <property type="nucleotide sequence ID" value="NZ_CAMPUE010000001.1"/>
</dbReference>
<dbReference type="Pfam" id="PF13623">
    <property type="entry name" value="SurA_N_2"/>
    <property type="match status" value="1"/>
</dbReference>
<organism evidence="1 2">
    <name type="scientific">Anaerococcus tetradius</name>
    <dbReference type="NCBI Taxonomy" id="33036"/>
    <lineage>
        <taxon>Bacteria</taxon>
        <taxon>Bacillati</taxon>
        <taxon>Bacillota</taxon>
        <taxon>Tissierellia</taxon>
        <taxon>Tissierellales</taxon>
        <taxon>Peptoniphilaceae</taxon>
        <taxon>Anaerococcus</taxon>
    </lineage>
</organism>
<reference evidence="2" key="1">
    <citation type="submission" date="2016-01" db="EMBL/GenBank/DDBJ databases">
        <authorList>
            <person name="Mitreva M."/>
            <person name="Pepin K.H."/>
            <person name="Mihindukulasuriya K.A."/>
            <person name="Fulton R."/>
            <person name="Fronick C."/>
            <person name="O'Laughlin M."/>
            <person name="Miner T."/>
            <person name="Herter B."/>
            <person name="Rosa B.A."/>
            <person name="Cordes M."/>
            <person name="Tomlinson C."/>
            <person name="Wollam A."/>
            <person name="Palsikar V.B."/>
            <person name="Mardis E.R."/>
            <person name="Wilson R.K."/>
        </authorList>
    </citation>
    <scope>NUCLEOTIDE SEQUENCE [LARGE SCALE GENOMIC DNA]</scope>
    <source>
        <strain evidence="2">MJR8151</strain>
    </source>
</reference>
<evidence type="ECO:0008006" key="3">
    <source>
        <dbReference type="Google" id="ProtNLM"/>
    </source>
</evidence>